<dbReference type="AlphaFoldDB" id="A0CMW0"/>
<name>A0CMW0_PARTE</name>
<dbReference type="RefSeq" id="XP_001439524.1">
    <property type="nucleotide sequence ID" value="XM_001439487.1"/>
</dbReference>
<sequence>MSKDLKRRKLHNQSFLSQFVMHIFIDNSNLHGSQKFIFLDTHKISIQYKCKKKESLAVQIDRFKQLCKNNLIKVVVILSISSKEDMFNINIDSHYNQNS</sequence>
<proteinExistence type="predicted"/>
<dbReference type="KEGG" id="ptm:GSPATT00038744001"/>
<reference evidence="1 2" key="1">
    <citation type="journal article" date="2006" name="Nature">
        <title>Global trends of whole-genome duplications revealed by the ciliate Paramecium tetraurelia.</title>
        <authorList>
            <consortium name="Genoscope"/>
            <person name="Aury J.-M."/>
            <person name="Jaillon O."/>
            <person name="Duret L."/>
            <person name="Noel B."/>
            <person name="Jubin C."/>
            <person name="Porcel B.M."/>
            <person name="Segurens B."/>
            <person name="Daubin V."/>
            <person name="Anthouard V."/>
            <person name="Aiach N."/>
            <person name="Arnaiz O."/>
            <person name="Billaut A."/>
            <person name="Beisson J."/>
            <person name="Blanc I."/>
            <person name="Bouhouche K."/>
            <person name="Camara F."/>
            <person name="Duharcourt S."/>
            <person name="Guigo R."/>
            <person name="Gogendeau D."/>
            <person name="Katinka M."/>
            <person name="Keller A.-M."/>
            <person name="Kissmehl R."/>
            <person name="Klotz C."/>
            <person name="Koll F."/>
            <person name="Le Moue A."/>
            <person name="Lepere C."/>
            <person name="Malinsky S."/>
            <person name="Nowacki M."/>
            <person name="Nowak J.K."/>
            <person name="Plattner H."/>
            <person name="Poulain J."/>
            <person name="Ruiz F."/>
            <person name="Serrano V."/>
            <person name="Zagulski M."/>
            <person name="Dessen P."/>
            <person name="Betermier M."/>
            <person name="Weissenbach J."/>
            <person name="Scarpelli C."/>
            <person name="Schachter V."/>
            <person name="Sperling L."/>
            <person name="Meyer E."/>
            <person name="Cohen J."/>
            <person name="Wincker P."/>
        </authorList>
    </citation>
    <scope>NUCLEOTIDE SEQUENCE [LARGE SCALE GENOMIC DNA]</scope>
    <source>
        <strain evidence="1 2">Stock d4-2</strain>
    </source>
</reference>
<dbReference type="HOGENOM" id="CLU_2325256_0_0_1"/>
<protein>
    <submittedName>
        <fullName evidence="1">Uncharacterized protein</fullName>
    </submittedName>
</protein>
<keyword evidence="2" id="KW-1185">Reference proteome</keyword>
<accession>A0CMW0</accession>
<evidence type="ECO:0000313" key="1">
    <source>
        <dbReference type="EMBL" id="CAK72127.1"/>
    </source>
</evidence>
<organism evidence="1 2">
    <name type="scientific">Paramecium tetraurelia</name>
    <dbReference type="NCBI Taxonomy" id="5888"/>
    <lineage>
        <taxon>Eukaryota</taxon>
        <taxon>Sar</taxon>
        <taxon>Alveolata</taxon>
        <taxon>Ciliophora</taxon>
        <taxon>Intramacronucleata</taxon>
        <taxon>Oligohymenophorea</taxon>
        <taxon>Peniculida</taxon>
        <taxon>Parameciidae</taxon>
        <taxon>Paramecium</taxon>
    </lineage>
</organism>
<dbReference type="GeneID" id="5025311"/>
<dbReference type="Proteomes" id="UP000000600">
    <property type="component" value="Unassembled WGS sequence"/>
</dbReference>
<dbReference type="EMBL" id="CT868117">
    <property type="protein sequence ID" value="CAK72127.1"/>
    <property type="molecule type" value="Genomic_DNA"/>
</dbReference>
<evidence type="ECO:0000313" key="2">
    <source>
        <dbReference type="Proteomes" id="UP000000600"/>
    </source>
</evidence>
<dbReference type="InParanoid" id="A0CMW0"/>
<gene>
    <name evidence="1" type="ORF">GSPATT00038744001</name>
</gene>